<evidence type="ECO:0000259" key="2">
    <source>
        <dbReference type="Pfam" id="PF02540"/>
    </source>
</evidence>
<feature type="active site" description="Nucleophile and sulfur donor" evidence="1">
    <location>
        <position position="186"/>
    </location>
</feature>
<dbReference type="NCBIfam" id="TIGR00268">
    <property type="entry name" value="ATP-dependent sacrificial sulfur transferase LarE"/>
    <property type="match status" value="1"/>
</dbReference>
<dbReference type="SUPFAM" id="SSF52402">
    <property type="entry name" value="Adenine nucleotide alpha hydrolases-like"/>
    <property type="match status" value="1"/>
</dbReference>
<reference evidence="3" key="1">
    <citation type="submission" date="2023-02" db="EMBL/GenBank/DDBJ databases">
        <title>Kitasatospora phosalacinea NBRC 14627.</title>
        <authorList>
            <person name="Ichikawa N."/>
            <person name="Sato H."/>
            <person name="Tonouchi N."/>
        </authorList>
    </citation>
    <scope>NUCLEOTIDE SEQUENCE</scope>
    <source>
        <strain evidence="3">NBRC 14627</strain>
    </source>
</reference>
<dbReference type="RefSeq" id="WP_285738902.1">
    <property type="nucleotide sequence ID" value="NZ_BSSA01000023.1"/>
</dbReference>
<dbReference type="InterPro" id="IPR005232">
    <property type="entry name" value="LarE"/>
</dbReference>
<dbReference type="AlphaFoldDB" id="A0A9W6QEX7"/>
<dbReference type="EMBL" id="BSSA01000023">
    <property type="protein sequence ID" value="GLW73257.1"/>
    <property type="molecule type" value="Genomic_DNA"/>
</dbReference>
<evidence type="ECO:0000313" key="4">
    <source>
        <dbReference type="Proteomes" id="UP001165041"/>
    </source>
</evidence>
<dbReference type="Pfam" id="PF02540">
    <property type="entry name" value="NAD_synthase"/>
    <property type="match status" value="1"/>
</dbReference>
<dbReference type="GO" id="GO:0006163">
    <property type="term" value="P:purine nucleotide metabolic process"/>
    <property type="evidence" value="ECO:0007669"/>
    <property type="project" value="UniProtKB-ARBA"/>
</dbReference>
<dbReference type="InterPro" id="IPR022310">
    <property type="entry name" value="NAD/GMP_synthase"/>
</dbReference>
<dbReference type="GO" id="GO:0016783">
    <property type="term" value="F:sulfurtransferase activity"/>
    <property type="evidence" value="ECO:0007669"/>
    <property type="project" value="InterPro"/>
</dbReference>
<evidence type="ECO:0000256" key="1">
    <source>
        <dbReference type="PIRSR" id="PIRSR006661-1"/>
    </source>
</evidence>
<dbReference type="PANTHER" id="PTHR43169:SF2">
    <property type="entry name" value="NAD_GMP SYNTHASE DOMAIN-CONTAINING PROTEIN"/>
    <property type="match status" value="1"/>
</dbReference>
<dbReference type="CDD" id="cd01990">
    <property type="entry name" value="LarE-like"/>
    <property type="match status" value="1"/>
</dbReference>
<dbReference type="InterPro" id="IPR052188">
    <property type="entry name" value="Ni-pincer_cofactor_biosynth"/>
</dbReference>
<dbReference type="PANTHER" id="PTHR43169">
    <property type="entry name" value="EXSB FAMILY PROTEIN"/>
    <property type="match status" value="1"/>
</dbReference>
<name>A0A9W6QEX7_9ACTN</name>
<dbReference type="PIRSF" id="PIRSF006661">
    <property type="entry name" value="PP-lp_UCP006661"/>
    <property type="match status" value="1"/>
</dbReference>
<protein>
    <submittedName>
        <fullName evidence="3">ExsB family transcriptional regulator</fullName>
    </submittedName>
</protein>
<evidence type="ECO:0000313" key="3">
    <source>
        <dbReference type="EMBL" id="GLW73257.1"/>
    </source>
</evidence>
<dbReference type="Proteomes" id="UP001165041">
    <property type="component" value="Unassembled WGS sequence"/>
</dbReference>
<gene>
    <name evidence="3" type="ORF">Kpho02_55560</name>
</gene>
<comment type="caution">
    <text evidence="3">The sequence shown here is derived from an EMBL/GenBank/DDBJ whole genome shotgun (WGS) entry which is preliminary data.</text>
</comment>
<organism evidence="3 4">
    <name type="scientific">Kitasatospora phosalacinea</name>
    <dbReference type="NCBI Taxonomy" id="2065"/>
    <lineage>
        <taxon>Bacteria</taxon>
        <taxon>Bacillati</taxon>
        <taxon>Actinomycetota</taxon>
        <taxon>Actinomycetes</taxon>
        <taxon>Kitasatosporales</taxon>
        <taxon>Streptomycetaceae</taxon>
        <taxon>Kitasatospora</taxon>
    </lineage>
</organism>
<proteinExistence type="predicted"/>
<dbReference type="Gene3D" id="3.40.50.620">
    <property type="entry name" value="HUPs"/>
    <property type="match status" value="1"/>
</dbReference>
<sequence>MTTAPPVADRLLDERLALLERELTSLGSVVVAFSGGADSALLTAAAVRALGSDRVLAATGDSASLSHRERGAAARTARQLGARHVFVRTHELESDGYRENSRSRCWFCKDELAGRLVELAAGHGLAHVATGTNADDLADRFRPGIRAAAGHGVVTPLAAAGLTKAQVRAASRRWGLPTWDKPASPCLSSRIAYGLTITRQRLDRVDAAEQALRESLARAGIASYDLRVRDLGERALIQVDRAAAPAVAARPEVLAAVRGAGFASVEVDPLGFRSGSLNTVQEEVDSGP</sequence>
<feature type="domain" description="NAD/GMP synthase" evidence="2">
    <location>
        <begin position="27"/>
        <end position="84"/>
    </location>
</feature>
<accession>A0A9W6QEX7</accession>
<dbReference type="InterPro" id="IPR014729">
    <property type="entry name" value="Rossmann-like_a/b/a_fold"/>
</dbReference>